<dbReference type="InterPro" id="IPR003660">
    <property type="entry name" value="HAMP_dom"/>
</dbReference>
<dbReference type="Pfam" id="PF02518">
    <property type="entry name" value="HATPase_c"/>
    <property type="match status" value="1"/>
</dbReference>
<dbReference type="EC" id="2.7.13.3" evidence="3"/>
<evidence type="ECO:0000256" key="3">
    <source>
        <dbReference type="ARBA" id="ARBA00012438"/>
    </source>
</evidence>
<evidence type="ECO:0000256" key="8">
    <source>
        <dbReference type="ARBA" id="ARBA00022989"/>
    </source>
</evidence>
<dbReference type="Gene3D" id="1.10.287.130">
    <property type="match status" value="1"/>
</dbReference>
<evidence type="ECO:0000256" key="2">
    <source>
        <dbReference type="ARBA" id="ARBA00004236"/>
    </source>
</evidence>
<dbReference type="GO" id="GO:0016301">
    <property type="term" value="F:kinase activity"/>
    <property type="evidence" value="ECO:0007669"/>
    <property type="project" value="UniProtKB-KW"/>
</dbReference>
<dbReference type="PRINTS" id="PR00344">
    <property type="entry name" value="BCTRLSENSOR"/>
</dbReference>
<dbReference type="SMART" id="SM00388">
    <property type="entry name" value="HisKA"/>
    <property type="match status" value="1"/>
</dbReference>
<reference evidence="14 15" key="1">
    <citation type="journal article" date="2019" name="Int. J. Syst. Evol. Microbiol.">
        <title>The Global Catalogue of Microorganisms (GCM) 10K type strain sequencing project: providing services to taxonomists for standard genome sequencing and annotation.</title>
        <authorList>
            <consortium name="The Broad Institute Genomics Platform"/>
            <consortium name="The Broad Institute Genome Sequencing Center for Infectious Disease"/>
            <person name="Wu L."/>
            <person name="Ma J."/>
        </authorList>
    </citation>
    <scope>NUCLEOTIDE SEQUENCE [LARGE SCALE GENOMIC DNA]</scope>
    <source>
        <strain evidence="14 15">JCM 3272</strain>
    </source>
</reference>
<dbReference type="InterPro" id="IPR005467">
    <property type="entry name" value="His_kinase_dom"/>
</dbReference>
<dbReference type="CDD" id="cd06225">
    <property type="entry name" value="HAMP"/>
    <property type="match status" value="1"/>
</dbReference>
<gene>
    <name evidence="14" type="ORF">GCM10010170_072040</name>
</gene>
<keyword evidence="7 14" id="KW-0418">Kinase</keyword>
<dbReference type="PROSITE" id="PS50109">
    <property type="entry name" value="HIS_KIN"/>
    <property type="match status" value="1"/>
</dbReference>
<evidence type="ECO:0000256" key="1">
    <source>
        <dbReference type="ARBA" id="ARBA00000085"/>
    </source>
</evidence>
<feature type="domain" description="HAMP" evidence="13">
    <location>
        <begin position="181"/>
        <end position="234"/>
    </location>
</feature>
<dbReference type="InterPro" id="IPR036097">
    <property type="entry name" value="HisK_dim/P_sf"/>
</dbReference>
<comment type="catalytic activity">
    <reaction evidence="1">
        <text>ATP + protein L-histidine = ADP + protein N-phospho-L-histidine.</text>
        <dbReference type="EC" id="2.7.13.3"/>
    </reaction>
</comment>
<evidence type="ECO:0000256" key="6">
    <source>
        <dbReference type="ARBA" id="ARBA00022692"/>
    </source>
</evidence>
<dbReference type="PANTHER" id="PTHR45436:SF5">
    <property type="entry name" value="SENSOR HISTIDINE KINASE TRCS"/>
    <property type="match status" value="1"/>
</dbReference>
<keyword evidence="8 11" id="KW-1133">Transmembrane helix</keyword>
<dbReference type="InterPro" id="IPR050428">
    <property type="entry name" value="TCS_sensor_his_kinase"/>
</dbReference>
<dbReference type="InterPro" id="IPR036890">
    <property type="entry name" value="HATPase_C_sf"/>
</dbReference>
<evidence type="ECO:0000259" key="13">
    <source>
        <dbReference type="PROSITE" id="PS50885"/>
    </source>
</evidence>
<evidence type="ECO:0000256" key="4">
    <source>
        <dbReference type="ARBA" id="ARBA00022553"/>
    </source>
</evidence>
<dbReference type="InterPro" id="IPR003594">
    <property type="entry name" value="HATPase_dom"/>
</dbReference>
<keyword evidence="10 11" id="KW-0472">Membrane</keyword>
<comment type="caution">
    <text evidence="14">The sequence shown here is derived from an EMBL/GenBank/DDBJ whole genome shotgun (WGS) entry which is preliminary data.</text>
</comment>
<dbReference type="PROSITE" id="PS50885">
    <property type="entry name" value="HAMP"/>
    <property type="match status" value="1"/>
</dbReference>
<organism evidence="14 15">
    <name type="scientific">Dactylosporangium salmoneum</name>
    <dbReference type="NCBI Taxonomy" id="53361"/>
    <lineage>
        <taxon>Bacteria</taxon>
        <taxon>Bacillati</taxon>
        <taxon>Actinomycetota</taxon>
        <taxon>Actinomycetes</taxon>
        <taxon>Micromonosporales</taxon>
        <taxon>Micromonosporaceae</taxon>
        <taxon>Dactylosporangium</taxon>
    </lineage>
</organism>
<evidence type="ECO:0000256" key="5">
    <source>
        <dbReference type="ARBA" id="ARBA00022679"/>
    </source>
</evidence>
<dbReference type="SUPFAM" id="SSF158472">
    <property type="entry name" value="HAMP domain-like"/>
    <property type="match status" value="1"/>
</dbReference>
<dbReference type="Pfam" id="PF00512">
    <property type="entry name" value="HisKA"/>
    <property type="match status" value="1"/>
</dbReference>
<evidence type="ECO:0000256" key="9">
    <source>
        <dbReference type="ARBA" id="ARBA00023012"/>
    </source>
</evidence>
<dbReference type="SMART" id="SM00304">
    <property type="entry name" value="HAMP"/>
    <property type="match status" value="1"/>
</dbReference>
<dbReference type="RefSeq" id="WP_344617062.1">
    <property type="nucleotide sequence ID" value="NZ_BAAARV010000070.1"/>
</dbReference>
<dbReference type="InterPro" id="IPR004358">
    <property type="entry name" value="Sig_transdc_His_kin-like_C"/>
</dbReference>
<dbReference type="InterPro" id="IPR003661">
    <property type="entry name" value="HisK_dim/P_dom"/>
</dbReference>
<dbReference type="SMART" id="SM00387">
    <property type="entry name" value="HATPase_c"/>
    <property type="match status" value="1"/>
</dbReference>
<feature type="transmembrane region" description="Helical" evidence="11">
    <location>
        <begin position="12"/>
        <end position="38"/>
    </location>
</feature>
<dbReference type="CDD" id="cd00082">
    <property type="entry name" value="HisKA"/>
    <property type="match status" value="1"/>
</dbReference>
<dbReference type="Gene3D" id="6.10.340.10">
    <property type="match status" value="1"/>
</dbReference>
<evidence type="ECO:0000313" key="15">
    <source>
        <dbReference type="Proteomes" id="UP001501444"/>
    </source>
</evidence>
<proteinExistence type="predicted"/>
<evidence type="ECO:0000256" key="7">
    <source>
        <dbReference type="ARBA" id="ARBA00022777"/>
    </source>
</evidence>
<feature type="transmembrane region" description="Helical" evidence="11">
    <location>
        <begin position="160"/>
        <end position="180"/>
    </location>
</feature>
<accession>A0ABN3H6U5</accession>
<feature type="domain" description="Histidine kinase" evidence="12">
    <location>
        <begin position="242"/>
        <end position="445"/>
    </location>
</feature>
<evidence type="ECO:0000313" key="14">
    <source>
        <dbReference type="EMBL" id="GAA2370827.1"/>
    </source>
</evidence>
<dbReference type="Pfam" id="PF00672">
    <property type="entry name" value="HAMP"/>
    <property type="match status" value="1"/>
</dbReference>
<evidence type="ECO:0000256" key="11">
    <source>
        <dbReference type="SAM" id="Phobius"/>
    </source>
</evidence>
<dbReference type="Gene3D" id="3.30.565.10">
    <property type="entry name" value="Histidine kinase-like ATPase, C-terminal domain"/>
    <property type="match status" value="1"/>
</dbReference>
<dbReference type="PANTHER" id="PTHR45436">
    <property type="entry name" value="SENSOR HISTIDINE KINASE YKOH"/>
    <property type="match status" value="1"/>
</dbReference>
<dbReference type="EMBL" id="BAAARV010000070">
    <property type="protein sequence ID" value="GAA2370827.1"/>
    <property type="molecule type" value="Genomic_DNA"/>
</dbReference>
<evidence type="ECO:0000256" key="10">
    <source>
        <dbReference type="ARBA" id="ARBA00023136"/>
    </source>
</evidence>
<name>A0ABN3H6U5_9ACTN</name>
<dbReference type="CDD" id="cd00075">
    <property type="entry name" value="HATPase"/>
    <property type="match status" value="1"/>
</dbReference>
<keyword evidence="9" id="KW-0902">Two-component regulatory system</keyword>
<keyword evidence="6 11" id="KW-0812">Transmembrane</keyword>
<dbReference type="Proteomes" id="UP001501444">
    <property type="component" value="Unassembled WGS sequence"/>
</dbReference>
<comment type="subcellular location">
    <subcellularLocation>
        <location evidence="2">Cell membrane</location>
    </subcellularLocation>
</comment>
<sequence length="449" mass="48705">MKWWASLSLRGRLVLLGTSGLIVGLAIAGVAMATAMTYSFRGSLDRSADATATEMAALLEEGGRLPETLPAPSNQIVQILDSQGRSVIAGDSSADLLVPLLRGTEVDRALDGERIEVPGDRAVQPDTLRVTARQVPGGRIILVGVPLGDYHRSLELLRNALWVTYPALVLVLVLIAWRVVGAALSPVDRLRLGAERITGAATDERLPVPPSSDEIQRLAITLNHMLDRLAVSRARQRSFIADAAHELRSPLASIRIQIEVAQKLDDWPSVADEIIADLDRLTRLVDDLLLLARADASDARRVAREPVELRTLLNSLAKRYDRVTVEPGESLWAEGEPDALLRVVLNLVDNAVRHAHTAVTLAVVPEGQSEVLVTVTDDGEGIPAPLRERVFDRFARLDDGRARDAGGSGLGLAIVRELVRRHGGTVRLNDARPGIRAEVRLPRLPDSTM</sequence>
<keyword evidence="5" id="KW-0808">Transferase</keyword>
<evidence type="ECO:0000259" key="12">
    <source>
        <dbReference type="PROSITE" id="PS50109"/>
    </source>
</evidence>
<protein>
    <recommendedName>
        <fullName evidence="3">histidine kinase</fullName>
        <ecNumber evidence="3">2.7.13.3</ecNumber>
    </recommendedName>
</protein>
<keyword evidence="4" id="KW-0597">Phosphoprotein</keyword>
<keyword evidence="15" id="KW-1185">Reference proteome</keyword>
<dbReference type="SUPFAM" id="SSF55874">
    <property type="entry name" value="ATPase domain of HSP90 chaperone/DNA topoisomerase II/histidine kinase"/>
    <property type="match status" value="1"/>
</dbReference>
<dbReference type="SUPFAM" id="SSF47384">
    <property type="entry name" value="Homodimeric domain of signal transducing histidine kinase"/>
    <property type="match status" value="1"/>
</dbReference>